<organism evidence="2 3">
    <name type="scientific">Trichinella spiralis</name>
    <name type="common">Trichina worm</name>
    <dbReference type="NCBI Taxonomy" id="6334"/>
    <lineage>
        <taxon>Eukaryota</taxon>
        <taxon>Metazoa</taxon>
        <taxon>Ecdysozoa</taxon>
        <taxon>Nematoda</taxon>
        <taxon>Enoplea</taxon>
        <taxon>Dorylaimia</taxon>
        <taxon>Trichinellida</taxon>
        <taxon>Trichinellidae</taxon>
        <taxon>Trichinella</taxon>
    </lineage>
</organism>
<keyword evidence="3" id="KW-1185">Reference proteome</keyword>
<comment type="caution">
    <text evidence="2">The sequence shown here is derived from an EMBL/GenBank/DDBJ whole genome shotgun (WGS) entry which is preliminary data.</text>
</comment>
<name>A0A0V1BCU7_TRISP</name>
<dbReference type="AlphaFoldDB" id="A0A0V1BCU7"/>
<feature type="transmembrane region" description="Helical" evidence="1">
    <location>
        <begin position="28"/>
        <end position="47"/>
    </location>
</feature>
<evidence type="ECO:0000256" key="1">
    <source>
        <dbReference type="SAM" id="Phobius"/>
    </source>
</evidence>
<dbReference type="InParanoid" id="A0A0V1BCU7"/>
<accession>A0A0V1BCU7</accession>
<dbReference type="Proteomes" id="UP000054776">
    <property type="component" value="Unassembled WGS sequence"/>
</dbReference>
<evidence type="ECO:0000313" key="3">
    <source>
        <dbReference type="Proteomes" id="UP000054776"/>
    </source>
</evidence>
<reference evidence="2 3" key="1">
    <citation type="submission" date="2015-01" db="EMBL/GenBank/DDBJ databases">
        <title>Evolution of Trichinella species and genotypes.</title>
        <authorList>
            <person name="Korhonen P.K."/>
            <person name="Edoardo P."/>
            <person name="Giuseppe L.R."/>
            <person name="Gasser R.B."/>
        </authorList>
    </citation>
    <scope>NUCLEOTIDE SEQUENCE [LARGE SCALE GENOMIC DNA]</scope>
    <source>
        <strain evidence="2">ISS3</strain>
    </source>
</reference>
<dbReference type="EMBL" id="JYDH01000061">
    <property type="protein sequence ID" value="KRY34838.1"/>
    <property type="molecule type" value="Genomic_DNA"/>
</dbReference>
<feature type="transmembrane region" description="Helical" evidence="1">
    <location>
        <begin position="80"/>
        <end position="99"/>
    </location>
</feature>
<gene>
    <name evidence="2" type="ORF">T01_13247</name>
</gene>
<keyword evidence="1" id="KW-1133">Transmembrane helix</keyword>
<proteinExistence type="predicted"/>
<protein>
    <submittedName>
        <fullName evidence="2">Uncharacterized protein</fullName>
    </submittedName>
</protein>
<keyword evidence="1" id="KW-0472">Membrane</keyword>
<evidence type="ECO:0000313" key="2">
    <source>
        <dbReference type="EMBL" id="KRY34838.1"/>
    </source>
</evidence>
<keyword evidence="1" id="KW-0812">Transmembrane</keyword>
<sequence length="173" mass="19914">MFRAMKMWVGCLANWMETKTADCNTKNCFLLIMTSTKIASIISWMHAMSVKTVNFPWMNGAIVSSGQIEKKRNHHVTQPVVLLIHIFLVHLYHSVMWKVSIDRNNVMKHSVGVWINGAENSIIRKPKDPLTVDNMLTTPKAQTTTAKTTNENETVKCPKHIFEVYYLFKVRYA</sequence>